<keyword evidence="5" id="KW-0720">Serine protease</keyword>
<dbReference type="CDD" id="cd07025">
    <property type="entry name" value="Peptidase_S66"/>
    <property type="match status" value="1"/>
</dbReference>
<dbReference type="PANTHER" id="PTHR30237:SF2">
    <property type="entry name" value="MUREIN TETRAPEPTIDE CARBOXYPEPTIDASE"/>
    <property type="match status" value="1"/>
</dbReference>
<keyword evidence="2" id="KW-0121">Carboxypeptidase</keyword>
<accession>A0A023BNY8</accession>
<dbReference type="Pfam" id="PF17676">
    <property type="entry name" value="Peptidase_S66C"/>
    <property type="match status" value="1"/>
</dbReference>
<gene>
    <name evidence="9" type="ORF">ATO12_05330</name>
</gene>
<dbReference type="InterPro" id="IPR029062">
    <property type="entry name" value="Class_I_gatase-like"/>
</dbReference>
<protein>
    <submittedName>
        <fullName evidence="9">Peptidase S66</fullName>
    </submittedName>
</protein>
<dbReference type="GO" id="GO:0006508">
    <property type="term" value="P:proteolysis"/>
    <property type="evidence" value="ECO:0007669"/>
    <property type="project" value="UniProtKB-KW"/>
</dbReference>
<dbReference type="STRING" id="1317122.ATO12_05330"/>
<sequence>MLEPDFVKKGDKIAIVSTARKISLKEIREAVALLEKWGLVPVIGSTVGKEENQFAGSDQERASDFQKMLDDKEIKAIWCARGGYGTVRIIDKIDFSNILKYPKWVIGYSDVTVLHSHLHKLGVCSLHAPMPIDIHKGTEASIDSLKDTVFGKKVNYNIPSSKKNILGSCRGQLIGGNLSILYSLCGSASSINTSGKILCIEDLDEYLYHIDRMLQNLRRNGFFDNLSGLIVGGMTKMHDNNISFGKKAKRIVLDIVQEYDFPVVFNFPMGHVEDNRTLMMGAEAFLQVDKDQVRLEYI</sequence>
<keyword evidence="4" id="KW-0378">Hydrolase</keyword>
<reference evidence="9 10" key="1">
    <citation type="submission" date="2014-04" db="EMBL/GenBank/DDBJ databases">
        <title>Aquimarina sp. 22II-S11-z7 Genome Sequencing.</title>
        <authorList>
            <person name="Lai Q."/>
        </authorList>
    </citation>
    <scope>NUCLEOTIDE SEQUENCE [LARGE SCALE GENOMIC DNA]</scope>
    <source>
        <strain evidence="9 10">22II-S11-z7</strain>
    </source>
</reference>
<evidence type="ECO:0000313" key="10">
    <source>
        <dbReference type="Proteomes" id="UP000023541"/>
    </source>
</evidence>
<dbReference type="eggNOG" id="COG1619">
    <property type="taxonomic scope" value="Bacteria"/>
</dbReference>
<evidence type="ECO:0000259" key="7">
    <source>
        <dbReference type="Pfam" id="PF02016"/>
    </source>
</evidence>
<feature type="active site" description="Charge relay system" evidence="6">
    <location>
        <position position="271"/>
    </location>
</feature>
<feature type="domain" description="LD-carboxypeptidase C-terminal" evidence="8">
    <location>
        <begin position="170"/>
        <end position="284"/>
    </location>
</feature>
<evidence type="ECO:0000256" key="6">
    <source>
        <dbReference type="PIRSR" id="PIRSR028757-1"/>
    </source>
</evidence>
<evidence type="ECO:0000256" key="1">
    <source>
        <dbReference type="ARBA" id="ARBA00010233"/>
    </source>
</evidence>
<feature type="domain" description="LD-carboxypeptidase N-terminal" evidence="7">
    <location>
        <begin position="13"/>
        <end position="128"/>
    </location>
</feature>
<dbReference type="Gene3D" id="3.50.30.60">
    <property type="entry name" value="LD-carboxypeptidase A C-terminal domain-like"/>
    <property type="match status" value="1"/>
</dbReference>
<evidence type="ECO:0000256" key="3">
    <source>
        <dbReference type="ARBA" id="ARBA00022670"/>
    </source>
</evidence>
<dbReference type="Gene3D" id="3.40.50.10740">
    <property type="entry name" value="Class I glutamine amidotransferase-like"/>
    <property type="match status" value="1"/>
</dbReference>
<dbReference type="GO" id="GO:0004180">
    <property type="term" value="F:carboxypeptidase activity"/>
    <property type="evidence" value="ECO:0007669"/>
    <property type="project" value="UniProtKB-KW"/>
</dbReference>
<evidence type="ECO:0000256" key="5">
    <source>
        <dbReference type="ARBA" id="ARBA00022825"/>
    </source>
</evidence>
<dbReference type="PANTHER" id="PTHR30237">
    <property type="entry name" value="MURAMOYLTETRAPEPTIDE CARBOXYPEPTIDASE"/>
    <property type="match status" value="1"/>
</dbReference>
<dbReference type="PIRSF" id="PIRSF028757">
    <property type="entry name" value="LD-carboxypeptidase"/>
    <property type="match status" value="1"/>
</dbReference>
<evidence type="ECO:0000256" key="4">
    <source>
        <dbReference type="ARBA" id="ARBA00022801"/>
    </source>
</evidence>
<evidence type="ECO:0000313" key="9">
    <source>
        <dbReference type="EMBL" id="EZH71800.1"/>
    </source>
</evidence>
<feature type="active site" description="Charge relay system" evidence="6">
    <location>
        <position position="201"/>
    </location>
</feature>
<evidence type="ECO:0000256" key="2">
    <source>
        <dbReference type="ARBA" id="ARBA00022645"/>
    </source>
</evidence>
<dbReference type="InterPro" id="IPR027461">
    <property type="entry name" value="Carboxypeptidase_A_C_sf"/>
</dbReference>
<proteinExistence type="inferred from homology"/>
<organism evidence="9 10">
    <name type="scientific">Aquimarina atlantica</name>
    <dbReference type="NCBI Taxonomy" id="1317122"/>
    <lineage>
        <taxon>Bacteria</taxon>
        <taxon>Pseudomonadati</taxon>
        <taxon>Bacteroidota</taxon>
        <taxon>Flavobacteriia</taxon>
        <taxon>Flavobacteriales</taxon>
        <taxon>Flavobacteriaceae</taxon>
        <taxon>Aquimarina</taxon>
    </lineage>
</organism>
<dbReference type="OrthoDB" id="9807329at2"/>
<dbReference type="RefSeq" id="WP_034246673.1">
    <property type="nucleotide sequence ID" value="NZ_AQRA01000011.1"/>
</dbReference>
<dbReference type="InterPro" id="IPR027478">
    <property type="entry name" value="LdcA_N"/>
</dbReference>
<dbReference type="SUPFAM" id="SSF141986">
    <property type="entry name" value="LD-carboxypeptidase A C-terminal domain-like"/>
    <property type="match status" value="1"/>
</dbReference>
<evidence type="ECO:0000259" key="8">
    <source>
        <dbReference type="Pfam" id="PF17676"/>
    </source>
</evidence>
<feature type="active site" description="Nucleophile" evidence="6">
    <location>
        <position position="109"/>
    </location>
</feature>
<dbReference type="SUPFAM" id="SSF52317">
    <property type="entry name" value="Class I glutamine amidotransferase-like"/>
    <property type="match status" value="1"/>
</dbReference>
<comment type="similarity">
    <text evidence="1">Belongs to the peptidase S66 family.</text>
</comment>
<dbReference type="InterPro" id="IPR003507">
    <property type="entry name" value="S66_fam"/>
</dbReference>
<dbReference type="InterPro" id="IPR040449">
    <property type="entry name" value="Peptidase_S66_N"/>
</dbReference>
<dbReference type="EMBL" id="AQRA01000011">
    <property type="protein sequence ID" value="EZH71800.1"/>
    <property type="molecule type" value="Genomic_DNA"/>
</dbReference>
<keyword evidence="3" id="KW-0645">Protease</keyword>
<dbReference type="Pfam" id="PF02016">
    <property type="entry name" value="Peptidase_S66"/>
    <property type="match status" value="1"/>
</dbReference>
<dbReference type="InterPro" id="IPR040921">
    <property type="entry name" value="Peptidase_S66C"/>
</dbReference>
<comment type="caution">
    <text evidence="9">The sequence shown here is derived from an EMBL/GenBank/DDBJ whole genome shotgun (WGS) entry which is preliminary data.</text>
</comment>
<name>A0A023BNY8_9FLAO</name>
<dbReference type="GO" id="GO:0008236">
    <property type="term" value="F:serine-type peptidase activity"/>
    <property type="evidence" value="ECO:0007669"/>
    <property type="project" value="UniProtKB-KW"/>
</dbReference>
<dbReference type="AlphaFoldDB" id="A0A023BNY8"/>
<keyword evidence="10" id="KW-1185">Reference proteome</keyword>
<dbReference type="Proteomes" id="UP000023541">
    <property type="component" value="Unassembled WGS sequence"/>
</dbReference>